<evidence type="ECO:0000313" key="3">
    <source>
        <dbReference type="Proteomes" id="UP001562357"/>
    </source>
</evidence>
<feature type="compositionally biased region" description="Basic residues" evidence="1">
    <location>
        <begin position="10"/>
        <end position="27"/>
    </location>
</feature>
<feature type="compositionally biased region" description="Basic and acidic residues" evidence="1">
    <location>
        <begin position="102"/>
        <end position="117"/>
    </location>
</feature>
<evidence type="ECO:0000256" key="1">
    <source>
        <dbReference type="SAM" id="MobiDB-lite"/>
    </source>
</evidence>
<evidence type="ECO:0000313" key="2">
    <source>
        <dbReference type="EMBL" id="GAB0136395.1"/>
    </source>
</evidence>
<reference evidence="3" key="1">
    <citation type="submission" date="2024-06" db="EMBL/GenBank/DDBJ databases">
        <title>Draft Genome Sequences of Epichloe bromicola Strains Isolated from Elymus ciliaris.</title>
        <authorList>
            <consortium name="Epichloe bromicola genome sequencing consortium"/>
            <person name="Miura A."/>
            <person name="Imano S."/>
            <person name="Ashida A."/>
            <person name="Sato I."/>
            <person name="Chiba S."/>
            <person name="Tanaka A."/>
            <person name="Camagna M."/>
            <person name="Takemoto D."/>
        </authorList>
    </citation>
    <scope>NUCLEOTIDE SEQUENCE [LARGE SCALE GENOMIC DNA]</scope>
    <source>
        <strain evidence="3">DP</strain>
    </source>
</reference>
<organism evidence="2 3">
    <name type="scientific">Epichloe bromicola</name>
    <dbReference type="NCBI Taxonomy" id="79588"/>
    <lineage>
        <taxon>Eukaryota</taxon>
        <taxon>Fungi</taxon>
        <taxon>Dikarya</taxon>
        <taxon>Ascomycota</taxon>
        <taxon>Pezizomycotina</taxon>
        <taxon>Sordariomycetes</taxon>
        <taxon>Hypocreomycetidae</taxon>
        <taxon>Hypocreales</taxon>
        <taxon>Clavicipitaceae</taxon>
        <taxon>Epichloe</taxon>
    </lineage>
</organism>
<protein>
    <submittedName>
        <fullName evidence="2">Uncharacterized protein</fullName>
    </submittedName>
</protein>
<dbReference type="EMBL" id="BAAFGZ010000190">
    <property type="protein sequence ID" value="GAB0136395.1"/>
    <property type="molecule type" value="Genomic_DNA"/>
</dbReference>
<proteinExistence type="predicted"/>
<dbReference type="Proteomes" id="UP001562357">
    <property type="component" value="Unassembled WGS sequence"/>
</dbReference>
<accession>A0ABQ0CSG5</accession>
<keyword evidence="3" id="KW-1185">Reference proteome</keyword>
<feature type="region of interest" description="Disordered" evidence="1">
    <location>
        <begin position="89"/>
        <end position="117"/>
    </location>
</feature>
<comment type="caution">
    <text evidence="2">The sequence shown here is derived from an EMBL/GenBank/DDBJ whole genome shotgun (WGS) entry which is preliminary data.</text>
</comment>
<feature type="region of interest" description="Disordered" evidence="1">
    <location>
        <begin position="1"/>
        <end position="38"/>
    </location>
</feature>
<sequence length="117" mass="12436">MNDETSSRAPSKRPKSRCTNGTKRKRAPGPIDDQDLVKYTGKTRDEINSWAESRPGVGRNQLAGKVGFGSTSGLGGMATAVGYGGWGPNAEPKGANRGMKFPPRDVEAEQKEQKASG</sequence>
<gene>
    <name evidence="2" type="primary">g4696</name>
    <name evidence="2" type="ORF">EsDP_00004696</name>
</gene>
<name>A0ABQ0CSG5_9HYPO</name>